<keyword evidence="4 7" id="KW-0378">Hydrolase</keyword>
<dbReference type="OrthoDB" id="3196337at2"/>
<protein>
    <submittedName>
        <fullName evidence="7">MBL fold metallo-hydrolase</fullName>
    </submittedName>
</protein>
<dbReference type="GO" id="GO:0016787">
    <property type="term" value="F:hydrolase activity"/>
    <property type="evidence" value="ECO:0007669"/>
    <property type="project" value="UniProtKB-KW"/>
</dbReference>
<proteinExistence type="inferred from homology"/>
<dbReference type="AlphaFoldDB" id="A0A4R4ZU05"/>
<keyword evidence="5" id="KW-0862">Zinc</keyword>
<accession>A0A4R4ZU05</accession>
<evidence type="ECO:0000259" key="6">
    <source>
        <dbReference type="SMART" id="SM00849"/>
    </source>
</evidence>
<dbReference type="PANTHER" id="PTHR42978">
    <property type="entry name" value="QUORUM-QUENCHING LACTONASE YTNP-RELATED-RELATED"/>
    <property type="match status" value="1"/>
</dbReference>
<evidence type="ECO:0000256" key="4">
    <source>
        <dbReference type="ARBA" id="ARBA00022801"/>
    </source>
</evidence>
<gene>
    <name evidence="7" type="ORF">E1263_10535</name>
</gene>
<dbReference type="CDD" id="cd07742">
    <property type="entry name" value="metallo-hydrolase-like_MBL-fold"/>
    <property type="match status" value="1"/>
</dbReference>
<evidence type="ECO:0000256" key="5">
    <source>
        <dbReference type="ARBA" id="ARBA00022833"/>
    </source>
</evidence>
<dbReference type="GO" id="GO:0046872">
    <property type="term" value="F:metal ion binding"/>
    <property type="evidence" value="ECO:0007669"/>
    <property type="project" value="UniProtKB-KW"/>
</dbReference>
<evidence type="ECO:0000313" key="7">
    <source>
        <dbReference type="EMBL" id="TDD60532.1"/>
    </source>
</evidence>
<dbReference type="InterPro" id="IPR036866">
    <property type="entry name" value="RibonucZ/Hydroxyglut_hydro"/>
</dbReference>
<organism evidence="7 8">
    <name type="scientific">Kribbella antibiotica</name>
    <dbReference type="NCBI Taxonomy" id="190195"/>
    <lineage>
        <taxon>Bacteria</taxon>
        <taxon>Bacillati</taxon>
        <taxon>Actinomycetota</taxon>
        <taxon>Actinomycetes</taxon>
        <taxon>Propionibacteriales</taxon>
        <taxon>Kribbellaceae</taxon>
        <taxon>Kribbella</taxon>
    </lineage>
</organism>
<name>A0A4R4ZU05_9ACTN</name>
<evidence type="ECO:0000256" key="3">
    <source>
        <dbReference type="ARBA" id="ARBA00022723"/>
    </source>
</evidence>
<dbReference type="EMBL" id="SMKX01000023">
    <property type="protein sequence ID" value="TDD60532.1"/>
    <property type="molecule type" value="Genomic_DNA"/>
</dbReference>
<evidence type="ECO:0000256" key="2">
    <source>
        <dbReference type="ARBA" id="ARBA00007749"/>
    </source>
</evidence>
<dbReference type="InterPro" id="IPR001279">
    <property type="entry name" value="Metallo-B-lactamas"/>
</dbReference>
<dbReference type="SMART" id="SM00849">
    <property type="entry name" value="Lactamase_B"/>
    <property type="match status" value="1"/>
</dbReference>
<comment type="cofactor">
    <cofactor evidence="1">
        <name>Zn(2+)</name>
        <dbReference type="ChEBI" id="CHEBI:29105"/>
    </cofactor>
</comment>
<keyword evidence="3" id="KW-0479">Metal-binding</keyword>
<dbReference type="SUPFAM" id="SSF56281">
    <property type="entry name" value="Metallo-hydrolase/oxidoreductase"/>
    <property type="match status" value="1"/>
</dbReference>
<reference evidence="7 8" key="1">
    <citation type="submission" date="2019-03" db="EMBL/GenBank/DDBJ databases">
        <title>Draft genome sequences of novel Actinobacteria.</title>
        <authorList>
            <person name="Sahin N."/>
            <person name="Ay H."/>
            <person name="Saygin H."/>
        </authorList>
    </citation>
    <scope>NUCLEOTIDE SEQUENCE [LARGE SCALE GENOMIC DNA]</scope>
    <source>
        <strain evidence="7 8">JCM 13523</strain>
    </source>
</reference>
<feature type="domain" description="Metallo-beta-lactamase" evidence="6">
    <location>
        <begin position="19"/>
        <end position="222"/>
    </location>
</feature>
<sequence length="256" mass="27779">MRVHHLNCGSLRFPGAPLVCHVLLIESSDGLVLVDTGFGLADIADPSRLGPARRLVRPVLDPAETAIRQVEKLGFAASDVRDVVVTHFDLDHIGGLADFPSAAVHVTATEARAAVHSPSWQERQRYQSAQWAHGPRLVEHPVGGDTWNGFTGAHEILPGVVLIPLPGHTRGHAAVAVDNGRLLHAGDSFFHRGTLERKPIPWSLRLNERAVAFDAARVRSNHARLAELHQAGSGTTVFCAHDPVQFEALAEADRYH</sequence>
<comment type="similarity">
    <text evidence="2">Belongs to the metallo-beta-lactamase superfamily.</text>
</comment>
<evidence type="ECO:0000313" key="8">
    <source>
        <dbReference type="Proteomes" id="UP000295124"/>
    </source>
</evidence>
<dbReference type="Proteomes" id="UP000295124">
    <property type="component" value="Unassembled WGS sequence"/>
</dbReference>
<dbReference type="PANTHER" id="PTHR42978:SF7">
    <property type="entry name" value="METALLO-HYDROLASE RV2300C-RELATED"/>
    <property type="match status" value="1"/>
</dbReference>
<dbReference type="RefSeq" id="WP_132167037.1">
    <property type="nucleotide sequence ID" value="NZ_SMKX01000023.1"/>
</dbReference>
<keyword evidence="8" id="KW-1185">Reference proteome</keyword>
<dbReference type="Pfam" id="PF00753">
    <property type="entry name" value="Lactamase_B"/>
    <property type="match status" value="1"/>
</dbReference>
<dbReference type="Gene3D" id="3.60.15.10">
    <property type="entry name" value="Ribonuclease Z/Hydroxyacylglutathione hydrolase-like"/>
    <property type="match status" value="1"/>
</dbReference>
<comment type="caution">
    <text evidence="7">The sequence shown here is derived from an EMBL/GenBank/DDBJ whole genome shotgun (WGS) entry which is preliminary data.</text>
</comment>
<dbReference type="InterPro" id="IPR051013">
    <property type="entry name" value="MBL_superfamily_lactonases"/>
</dbReference>
<evidence type="ECO:0000256" key="1">
    <source>
        <dbReference type="ARBA" id="ARBA00001947"/>
    </source>
</evidence>